<dbReference type="Gene3D" id="2.40.70.10">
    <property type="entry name" value="Acid Proteases"/>
    <property type="match status" value="1"/>
</dbReference>
<keyword evidence="3" id="KW-1185">Reference proteome</keyword>
<dbReference type="EMBL" id="JBFOLK010000008">
    <property type="protein sequence ID" value="KAL2491299.1"/>
    <property type="molecule type" value="Genomic_DNA"/>
</dbReference>
<dbReference type="AlphaFoldDB" id="A0ABD1RSA8"/>
<dbReference type="CDD" id="cd00303">
    <property type="entry name" value="retropepsin_like"/>
    <property type="match status" value="1"/>
</dbReference>
<sequence length="284" mass="32739">MIKEEETEQQHEKAKEEVSKESAESSKEREPIRVKAYVPPISFPQRLQKNKLDKQFEKFLDVFKKLHSNIPFADVLAQMPLYLKFMKEMLSKKRKPDKNEIVALTEKCASVNLMRLSIYRRLGLGKVKETSVSLQLADRSIKYPRGVVEDVLIKVDKFFFPVDFIVLDIEEDRNMPVILGRPFLATSRAIIDVEKGELILRVQNERAVFSMYTIPEQPIDTEECFRVDEGVKIGQENCKPATGGLVAPIKDEKGRFKIWRAKEKACKAGNCKQCRISKDQFKSP</sequence>
<comment type="caution">
    <text evidence="2">The sequence shown here is derived from an EMBL/GenBank/DDBJ whole genome shotgun (WGS) entry which is preliminary data.</text>
</comment>
<dbReference type="PANTHER" id="PTHR33067:SF9">
    <property type="entry name" value="RNA-DIRECTED DNA POLYMERASE"/>
    <property type="match status" value="1"/>
</dbReference>
<organism evidence="2 3">
    <name type="scientific">Abeliophyllum distichum</name>
    <dbReference type="NCBI Taxonomy" id="126358"/>
    <lineage>
        <taxon>Eukaryota</taxon>
        <taxon>Viridiplantae</taxon>
        <taxon>Streptophyta</taxon>
        <taxon>Embryophyta</taxon>
        <taxon>Tracheophyta</taxon>
        <taxon>Spermatophyta</taxon>
        <taxon>Magnoliopsida</taxon>
        <taxon>eudicotyledons</taxon>
        <taxon>Gunneridae</taxon>
        <taxon>Pentapetalae</taxon>
        <taxon>asterids</taxon>
        <taxon>lamiids</taxon>
        <taxon>Lamiales</taxon>
        <taxon>Oleaceae</taxon>
        <taxon>Forsythieae</taxon>
        <taxon>Abeliophyllum</taxon>
    </lineage>
</organism>
<proteinExistence type="predicted"/>
<protein>
    <submittedName>
        <fullName evidence="2">Uncharacterized protein</fullName>
    </submittedName>
</protein>
<reference evidence="3" key="1">
    <citation type="submission" date="2024-07" db="EMBL/GenBank/DDBJ databases">
        <title>Two chromosome-level genome assemblies of Korean endemic species Abeliophyllum distichum and Forsythia ovata (Oleaceae).</title>
        <authorList>
            <person name="Jang H."/>
        </authorList>
    </citation>
    <scope>NUCLEOTIDE SEQUENCE [LARGE SCALE GENOMIC DNA]</scope>
</reference>
<dbReference type="PANTHER" id="PTHR33067">
    <property type="entry name" value="RNA-DIRECTED DNA POLYMERASE-RELATED"/>
    <property type="match status" value="1"/>
</dbReference>
<evidence type="ECO:0000313" key="3">
    <source>
        <dbReference type="Proteomes" id="UP001604336"/>
    </source>
</evidence>
<evidence type="ECO:0000313" key="2">
    <source>
        <dbReference type="EMBL" id="KAL2491299.1"/>
    </source>
</evidence>
<evidence type="ECO:0000256" key="1">
    <source>
        <dbReference type="SAM" id="MobiDB-lite"/>
    </source>
</evidence>
<accession>A0ABD1RSA8</accession>
<gene>
    <name evidence="2" type="ORF">Adt_26927</name>
</gene>
<dbReference type="InterPro" id="IPR021109">
    <property type="entry name" value="Peptidase_aspartic_dom_sf"/>
</dbReference>
<dbReference type="Proteomes" id="UP001604336">
    <property type="component" value="Unassembled WGS sequence"/>
</dbReference>
<feature type="region of interest" description="Disordered" evidence="1">
    <location>
        <begin position="1"/>
        <end position="30"/>
    </location>
</feature>
<name>A0ABD1RSA8_9LAMI</name>